<dbReference type="EMBL" id="CAJPDQ010000004">
    <property type="protein sequence ID" value="CAF9908641.1"/>
    <property type="molecule type" value="Genomic_DNA"/>
</dbReference>
<dbReference type="AlphaFoldDB" id="A0A8H3EL10"/>
<gene>
    <name evidence="2" type="ORF">GOMPHAMPRED_006233</name>
</gene>
<feature type="region of interest" description="Disordered" evidence="1">
    <location>
        <begin position="72"/>
        <end position="146"/>
    </location>
</feature>
<feature type="compositionally biased region" description="Basic and acidic residues" evidence="1">
    <location>
        <begin position="200"/>
        <end position="215"/>
    </location>
</feature>
<evidence type="ECO:0000313" key="3">
    <source>
        <dbReference type="Proteomes" id="UP000664169"/>
    </source>
</evidence>
<organism evidence="2 3">
    <name type="scientific">Gomphillus americanus</name>
    <dbReference type="NCBI Taxonomy" id="1940652"/>
    <lineage>
        <taxon>Eukaryota</taxon>
        <taxon>Fungi</taxon>
        <taxon>Dikarya</taxon>
        <taxon>Ascomycota</taxon>
        <taxon>Pezizomycotina</taxon>
        <taxon>Lecanoromycetes</taxon>
        <taxon>OSLEUM clade</taxon>
        <taxon>Ostropomycetidae</taxon>
        <taxon>Ostropales</taxon>
        <taxon>Graphidaceae</taxon>
        <taxon>Gomphilloideae</taxon>
        <taxon>Gomphillus</taxon>
    </lineage>
</organism>
<evidence type="ECO:0000256" key="1">
    <source>
        <dbReference type="SAM" id="MobiDB-lite"/>
    </source>
</evidence>
<feature type="compositionally biased region" description="Acidic residues" evidence="1">
    <location>
        <begin position="1"/>
        <end position="23"/>
    </location>
</feature>
<reference evidence="2" key="1">
    <citation type="submission" date="2021-03" db="EMBL/GenBank/DDBJ databases">
        <authorList>
            <person name="Tagirdzhanova G."/>
        </authorList>
    </citation>
    <scope>NUCLEOTIDE SEQUENCE</scope>
</reference>
<feature type="region of interest" description="Disordered" evidence="1">
    <location>
        <begin position="161"/>
        <end position="239"/>
    </location>
</feature>
<dbReference type="OrthoDB" id="5372734at2759"/>
<accession>A0A8H3EL10</accession>
<proteinExistence type="predicted"/>
<name>A0A8H3EL10_9LECA</name>
<feature type="region of interest" description="Disordered" evidence="1">
    <location>
        <begin position="1"/>
        <end position="27"/>
    </location>
</feature>
<dbReference type="Proteomes" id="UP000664169">
    <property type="component" value="Unassembled WGS sequence"/>
</dbReference>
<evidence type="ECO:0000313" key="2">
    <source>
        <dbReference type="EMBL" id="CAF9908641.1"/>
    </source>
</evidence>
<protein>
    <submittedName>
        <fullName evidence="2">Uncharacterized protein</fullName>
    </submittedName>
</protein>
<comment type="caution">
    <text evidence="2">The sequence shown here is derived from an EMBL/GenBank/DDBJ whole genome shotgun (WGS) entry which is preliminary data.</text>
</comment>
<keyword evidence="3" id="KW-1185">Reference proteome</keyword>
<sequence length="239" mass="27227">MSDDDYDYDYDDYGGFFDSEDDAPGGLAEHVDSLAEHTSHSPVLVNAHPDYDIEWDEWEYLTDEYYDTEHENAVARKGEAPDTIQTSHGKRKRGNEDQSTVLEKHKRRKIGNDREKVMQPQSLVIWRKRSKRNGNEVPLVQAGDGKQVALLENWRDLILKDDELSRQPRIDNVEVGNRGKDDARGAKSKNSHKIPGVSRQTDRRRPGKSGSDRRRGTSIQQTDQPPVTPESGANVDEME</sequence>
<feature type="compositionally biased region" description="Basic and acidic residues" evidence="1">
    <location>
        <begin position="161"/>
        <end position="185"/>
    </location>
</feature>